<dbReference type="Proteomes" id="UP001221597">
    <property type="component" value="Chromosome"/>
</dbReference>
<keyword evidence="2" id="KW-1185">Reference proteome</keyword>
<gene>
    <name evidence="1" type="ORF">P9989_17025</name>
</gene>
<accession>A0ABY8IWE2</accession>
<protein>
    <submittedName>
        <fullName evidence="1">Uncharacterized protein</fullName>
    </submittedName>
</protein>
<reference evidence="1 2" key="1">
    <citation type="submission" date="2023-04" db="EMBL/GenBank/DDBJ databases">
        <title>Genome sequence of Halobacillus naozhouensis KACC 21980.</title>
        <authorList>
            <person name="Kim S."/>
            <person name="Heo J."/>
            <person name="Kwon S.-W."/>
        </authorList>
    </citation>
    <scope>NUCLEOTIDE SEQUENCE [LARGE SCALE GENOMIC DNA]</scope>
    <source>
        <strain evidence="1 2">KCTC 13234</strain>
    </source>
</reference>
<sequence length="156" mass="17358">MLVVVFIAILAGCNTQHNNTNYHLTLMGKSEHWGLIGYEVVITPEELKAGNGTLNMKNKNKYITNSFHFETHAVIADKDITVHSGSVTGAGIDIAEETTGAIEGGTYLNEKGEPITLDNIRAIYMIVGWWDMSKGESVKERIDLYNQPKKEKTFLK</sequence>
<organism evidence="1 2">
    <name type="scientific">Halobacillus naozhouensis</name>
    <dbReference type="NCBI Taxonomy" id="554880"/>
    <lineage>
        <taxon>Bacteria</taxon>
        <taxon>Bacillati</taxon>
        <taxon>Bacillota</taxon>
        <taxon>Bacilli</taxon>
        <taxon>Bacillales</taxon>
        <taxon>Bacillaceae</taxon>
        <taxon>Halobacillus</taxon>
    </lineage>
</organism>
<evidence type="ECO:0000313" key="2">
    <source>
        <dbReference type="Proteomes" id="UP001221597"/>
    </source>
</evidence>
<name>A0ABY8IWE2_9BACI</name>
<dbReference type="RefSeq" id="WP_283076060.1">
    <property type="nucleotide sequence ID" value="NZ_CP121671.1"/>
</dbReference>
<dbReference type="EMBL" id="CP121671">
    <property type="protein sequence ID" value="WFT74056.1"/>
    <property type="molecule type" value="Genomic_DNA"/>
</dbReference>
<evidence type="ECO:0000313" key="1">
    <source>
        <dbReference type="EMBL" id="WFT74056.1"/>
    </source>
</evidence>
<proteinExistence type="predicted"/>